<evidence type="ECO:0000313" key="2">
    <source>
        <dbReference type="EMBL" id="KAK6624764.1"/>
    </source>
</evidence>
<protein>
    <submittedName>
        <fullName evidence="2">Uncharacterized protein</fullName>
    </submittedName>
</protein>
<sequence>MRISKVWGLIFLSLTLQAIAGCCTIVTSESSAEGQREAGQIRYGGESSPVGPKGILGLPSPSVSAPAFALMPHWKPPRLNPGPSNWPSSPFYPQEDRNFNINEHAMVLSPVEVGLLKRNSSCGLTAWGVLPDISSLHRHAVISSCYSYPSDCI</sequence>
<proteinExistence type="predicted"/>
<evidence type="ECO:0000313" key="3">
    <source>
        <dbReference type="Proteomes" id="UP001359485"/>
    </source>
</evidence>
<gene>
    <name evidence="2" type="ORF">RUM44_011624</name>
</gene>
<evidence type="ECO:0000256" key="1">
    <source>
        <dbReference type="SAM" id="SignalP"/>
    </source>
</evidence>
<reference evidence="2 3" key="1">
    <citation type="submission" date="2023-09" db="EMBL/GenBank/DDBJ databases">
        <title>Genomes of two closely related lineages of the louse Polyplax serrata with different host specificities.</title>
        <authorList>
            <person name="Martinu J."/>
            <person name="Tarabai H."/>
            <person name="Stefka J."/>
            <person name="Hypsa V."/>
        </authorList>
    </citation>
    <scope>NUCLEOTIDE SEQUENCE [LARGE SCALE GENOMIC DNA]</scope>
    <source>
        <strain evidence="2">98ZLc_SE</strain>
    </source>
</reference>
<accession>A0ABR1AQV5</accession>
<keyword evidence="1" id="KW-0732">Signal</keyword>
<keyword evidence="3" id="KW-1185">Reference proteome</keyword>
<organism evidence="2 3">
    <name type="scientific">Polyplax serrata</name>
    <name type="common">Common mouse louse</name>
    <dbReference type="NCBI Taxonomy" id="468196"/>
    <lineage>
        <taxon>Eukaryota</taxon>
        <taxon>Metazoa</taxon>
        <taxon>Ecdysozoa</taxon>
        <taxon>Arthropoda</taxon>
        <taxon>Hexapoda</taxon>
        <taxon>Insecta</taxon>
        <taxon>Pterygota</taxon>
        <taxon>Neoptera</taxon>
        <taxon>Paraneoptera</taxon>
        <taxon>Psocodea</taxon>
        <taxon>Troctomorpha</taxon>
        <taxon>Phthiraptera</taxon>
        <taxon>Anoplura</taxon>
        <taxon>Polyplacidae</taxon>
        <taxon>Polyplax</taxon>
    </lineage>
</organism>
<feature type="chain" id="PRO_5047324560" evidence="1">
    <location>
        <begin position="21"/>
        <end position="153"/>
    </location>
</feature>
<dbReference type="EMBL" id="JAWJWF010000046">
    <property type="protein sequence ID" value="KAK6624764.1"/>
    <property type="molecule type" value="Genomic_DNA"/>
</dbReference>
<feature type="signal peptide" evidence="1">
    <location>
        <begin position="1"/>
        <end position="20"/>
    </location>
</feature>
<dbReference type="PROSITE" id="PS51257">
    <property type="entry name" value="PROKAR_LIPOPROTEIN"/>
    <property type="match status" value="1"/>
</dbReference>
<comment type="caution">
    <text evidence="2">The sequence shown here is derived from an EMBL/GenBank/DDBJ whole genome shotgun (WGS) entry which is preliminary data.</text>
</comment>
<dbReference type="Proteomes" id="UP001359485">
    <property type="component" value="Unassembled WGS sequence"/>
</dbReference>
<name>A0ABR1AQV5_POLSC</name>